<reference evidence="4 5" key="1">
    <citation type="submission" date="2016-10" db="EMBL/GenBank/DDBJ databases">
        <authorList>
            <person name="de Groot N.N."/>
        </authorList>
    </citation>
    <scope>NUCLEOTIDE SEQUENCE [LARGE SCALE GENOMIC DNA]</scope>
    <source>
        <strain evidence="4 5">DSM 21668</strain>
    </source>
</reference>
<proteinExistence type="inferred from homology"/>
<dbReference type="GO" id="GO:0016151">
    <property type="term" value="F:nickel cation binding"/>
    <property type="evidence" value="ECO:0007669"/>
    <property type="project" value="UniProtKB-UniRule"/>
</dbReference>
<dbReference type="PANTHER" id="PTHR33620:SF1">
    <property type="entry name" value="UREASE ACCESSORY PROTEIN F"/>
    <property type="match status" value="1"/>
</dbReference>
<dbReference type="Gene3D" id="1.10.4190.10">
    <property type="entry name" value="Urease accessory protein UreF"/>
    <property type="match status" value="1"/>
</dbReference>
<dbReference type="GO" id="GO:0005737">
    <property type="term" value="C:cytoplasm"/>
    <property type="evidence" value="ECO:0007669"/>
    <property type="project" value="UniProtKB-SubCell"/>
</dbReference>
<keyword evidence="5" id="KW-1185">Reference proteome</keyword>
<dbReference type="EMBL" id="FNGS01000012">
    <property type="protein sequence ID" value="SDN03232.1"/>
    <property type="molecule type" value="Genomic_DNA"/>
</dbReference>
<dbReference type="Pfam" id="PF01730">
    <property type="entry name" value="UreF"/>
    <property type="match status" value="1"/>
</dbReference>
<dbReference type="OrthoDB" id="9798772at2"/>
<comment type="function">
    <text evidence="3">Required for maturation of urease via the functional incorporation of the urease nickel metallocenter.</text>
</comment>
<dbReference type="PANTHER" id="PTHR33620">
    <property type="entry name" value="UREASE ACCESSORY PROTEIN F"/>
    <property type="match status" value="1"/>
</dbReference>
<dbReference type="InterPro" id="IPR038277">
    <property type="entry name" value="UreF_sf"/>
</dbReference>
<comment type="similarity">
    <text evidence="3">Belongs to the UreF family.</text>
</comment>
<evidence type="ECO:0000256" key="2">
    <source>
        <dbReference type="ARBA" id="ARBA00023186"/>
    </source>
</evidence>
<dbReference type="Proteomes" id="UP000198901">
    <property type="component" value="Unassembled WGS sequence"/>
</dbReference>
<evidence type="ECO:0000256" key="1">
    <source>
        <dbReference type="ARBA" id="ARBA00022988"/>
    </source>
</evidence>
<dbReference type="HAMAP" id="MF_01385">
    <property type="entry name" value="UreF"/>
    <property type="match status" value="1"/>
</dbReference>
<dbReference type="AlphaFoldDB" id="A0A1G9Y2B6"/>
<protein>
    <recommendedName>
        <fullName evidence="3">Urease accessory protein UreF</fullName>
    </recommendedName>
</protein>
<evidence type="ECO:0000313" key="4">
    <source>
        <dbReference type="EMBL" id="SDN03232.1"/>
    </source>
</evidence>
<evidence type="ECO:0000256" key="3">
    <source>
        <dbReference type="HAMAP-Rule" id="MF_01385"/>
    </source>
</evidence>
<dbReference type="STRING" id="563176.SAMN04488090_4789"/>
<dbReference type="PIRSF" id="PIRSF009467">
    <property type="entry name" value="Ureas_acces_UreF"/>
    <property type="match status" value="1"/>
</dbReference>
<name>A0A1G9Y2B6_9BACT</name>
<organism evidence="4 5">
    <name type="scientific">Siphonobacter aquaeclarae</name>
    <dbReference type="NCBI Taxonomy" id="563176"/>
    <lineage>
        <taxon>Bacteria</taxon>
        <taxon>Pseudomonadati</taxon>
        <taxon>Bacteroidota</taxon>
        <taxon>Cytophagia</taxon>
        <taxon>Cytophagales</taxon>
        <taxon>Cytophagaceae</taxon>
        <taxon>Siphonobacter</taxon>
    </lineage>
</organism>
<comment type="subcellular location">
    <subcellularLocation>
        <location evidence="3">Cytoplasm</location>
    </subcellularLocation>
</comment>
<keyword evidence="2 3" id="KW-0143">Chaperone</keyword>
<dbReference type="InterPro" id="IPR002639">
    <property type="entry name" value="UreF"/>
</dbReference>
<gene>
    <name evidence="3" type="primary">ureF</name>
    <name evidence="4" type="ORF">SAMN04488090_4789</name>
</gene>
<keyword evidence="1 3" id="KW-0996">Nickel insertion</keyword>
<comment type="subunit">
    <text evidence="3">UreD, UreF and UreG form a complex that acts as a GTP-hydrolysis-dependent molecular chaperone, activating the urease apoprotein by helping to assemble the nickel containing metallocenter of UreC. The UreE protein probably delivers the nickel.</text>
</comment>
<sequence>MSGRTATRYLGSLLHLSDPTLPIGGYTHSNGLETYVQAGIVTSAASLRAFAEHMLQYNLKYNDAAFMRLAYEAATVGDVAKLIRLDQECSALKCAREIREASQKLGVRLIKIFRRRYSSDITSAFEAAVGKQAEGHYCIVFGLYAWQLGIPLPEALYSFYYNAAVGMVTNGVKLVPLGQLDGQDILFDLQPLLRTLTEESGSLDPDLIGLCPIAFDIRCMQHERLYSRLYMS</sequence>
<accession>A0A1G9Y2B6</accession>
<dbReference type="RefSeq" id="WP_093208731.1">
    <property type="nucleotide sequence ID" value="NZ_FNGS01000012.1"/>
</dbReference>
<evidence type="ECO:0000313" key="5">
    <source>
        <dbReference type="Proteomes" id="UP000198901"/>
    </source>
</evidence>
<keyword evidence="3" id="KW-0963">Cytoplasm</keyword>